<keyword evidence="11" id="KW-1185">Reference proteome</keyword>
<evidence type="ECO:0000256" key="1">
    <source>
        <dbReference type="ARBA" id="ARBA00009063"/>
    </source>
</evidence>
<dbReference type="FunFam" id="1.20.58.90:FF:000004">
    <property type="entry name" value="Syntaxin 10"/>
    <property type="match status" value="1"/>
</dbReference>
<keyword evidence="7 9" id="KW-0472">Membrane</keyword>
<dbReference type="InterPro" id="IPR010989">
    <property type="entry name" value="SNARE"/>
</dbReference>
<dbReference type="RefSeq" id="XP_073223944.1">
    <property type="nucleotide sequence ID" value="XM_073367843.1"/>
</dbReference>
<evidence type="ECO:0000256" key="9">
    <source>
        <dbReference type="SAM" id="Phobius"/>
    </source>
</evidence>
<dbReference type="Pfam" id="PF09177">
    <property type="entry name" value="STX6_10_61_N"/>
    <property type="match status" value="1"/>
</dbReference>
<name>A0A1S2Y5V3_CICAR</name>
<evidence type="ECO:0000256" key="2">
    <source>
        <dbReference type="ARBA" id="ARBA00022448"/>
    </source>
</evidence>
<keyword evidence="5 9" id="KW-1133">Transmembrane helix</keyword>
<sequence>MGSSFDRWKKDPFFHVAEEVQESADRMESTYRTWIHATKDTSNMWNPDELRRDLLTTLGTAKWQLEEFEREVRWSYSKSSSDNARNRHQDFITAIKDKIRKIEDSLNESNPIGSKESKPWVCLDEGEKDELALFLSGMPDDEGENEEMSLSLSRGHRRAATADIGYCKILVSDDHVDHSNPMHKVSSLSGFLSSMETISKWKFNVLDHHHKQTHFAISPNVRFNKGNNATLDSSDECYDKQHYGWCGTIQRQLQRSQYQMQYTGFVRVTVLIVFLLCLIGLIALRTK</sequence>
<accession>A0A1S2Y5V3</accession>
<feature type="transmembrane region" description="Helical" evidence="9">
    <location>
        <begin position="264"/>
        <end position="284"/>
    </location>
</feature>
<dbReference type="AlphaFoldDB" id="A0A1S2Y5V3"/>
<gene>
    <name evidence="12" type="primary">LOC101490718</name>
</gene>
<dbReference type="OrthoDB" id="1889309at2759"/>
<keyword evidence="3 9" id="KW-0812">Transmembrane</keyword>
<dbReference type="PANTHER" id="PTHR34949">
    <property type="entry name" value="OS05G0443700 PROTEIN"/>
    <property type="match status" value="1"/>
</dbReference>
<dbReference type="GO" id="GO:0048193">
    <property type="term" value="P:Golgi vesicle transport"/>
    <property type="evidence" value="ECO:0007669"/>
    <property type="project" value="InterPro"/>
</dbReference>
<dbReference type="Gene3D" id="1.20.58.90">
    <property type="match status" value="1"/>
</dbReference>
<evidence type="ECO:0000256" key="5">
    <source>
        <dbReference type="ARBA" id="ARBA00022989"/>
    </source>
</evidence>
<protein>
    <submittedName>
        <fullName evidence="12">Uncharacterized protein LOC101490718</fullName>
    </submittedName>
</protein>
<dbReference type="GeneID" id="101490718"/>
<evidence type="ECO:0000259" key="10">
    <source>
        <dbReference type="Pfam" id="PF09177"/>
    </source>
</evidence>
<reference evidence="11" key="1">
    <citation type="journal article" date="2013" name="Nat. Biotechnol.">
        <title>Draft genome sequence of chickpea (Cicer arietinum) provides a resource for trait improvement.</title>
        <authorList>
            <person name="Varshney R.K."/>
            <person name="Song C."/>
            <person name="Saxena R.K."/>
            <person name="Azam S."/>
            <person name="Yu S."/>
            <person name="Sharpe A.G."/>
            <person name="Cannon S."/>
            <person name="Baek J."/>
            <person name="Rosen B.D."/>
            <person name="Tar'an B."/>
            <person name="Millan T."/>
            <person name="Zhang X."/>
            <person name="Ramsay L.D."/>
            <person name="Iwata A."/>
            <person name="Wang Y."/>
            <person name="Nelson W."/>
            <person name="Farmer A.D."/>
            <person name="Gaur P.M."/>
            <person name="Soderlund C."/>
            <person name="Penmetsa R.V."/>
            <person name="Xu C."/>
            <person name="Bharti A.K."/>
            <person name="He W."/>
            <person name="Winter P."/>
            <person name="Zhao S."/>
            <person name="Hane J.K."/>
            <person name="Carrasquilla-Garcia N."/>
            <person name="Condie J.A."/>
            <person name="Upadhyaya H.D."/>
            <person name="Luo M.C."/>
            <person name="Thudi M."/>
            <person name="Gowda C.L."/>
            <person name="Singh N.P."/>
            <person name="Lichtenzveig J."/>
            <person name="Gali K.K."/>
            <person name="Rubio J."/>
            <person name="Nadarajan N."/>
            <person name="Dolezel J."/>
            <person name="Bansal K.C."/>
            <person name="Xu X."/>
            <person name="Edwards D."/>
            <person name="Zhang G."/>
            <person name="Kahl G."/>
            <person name="Gil J."/>
            <person name="Singh K.B."/>
            <person name="Datta S.K."/>
            <person name="Jackson S.A."/>
            <person name="Wang J."/>
            <person name="Cook D.R."/>
        </authorList>
    </citation>
    <scope>NUCLEOTIDE SEQUENCE [LARGE SCALE GENOMIC DNA]</scope>
    <source>
        <strain evidence="11">cv. CDC Frontier</strain>
    </source>
</reference>
<reference evidence="12" key="2">
    <citation type="submission" date="2025-08" db="UniProtKB">
        <authorList>
            <consortium name="RefSeq"/>
        </authorList>
    </citation>
    <scope>IDENTIFICATION</scope>
    <source>
        <tissue evidence="12">Etiolated seedlings</tissue>
    </source>
</reference>
<keyword evidence="2" id="KW-0813">Transport</keyword>
<dbReference type="CDD" id="cd21442">
    <property type="entry name" value="SNARE_NTD_STX6-like"/>
    <property type="match status" value="1"/>
</dbReference>
<dbReference type="GO" id="GO:0005794">
    <property type="term" value="C:Golgi apparatus"/>
    <property type="evidence" value="ECO:0007669"/>
    <property type="project" value="UniProtKB-SubCell"/>
</dbReference>
<dbReference type="Proteomes" id="UP000087171">
    <property type="component" value="Chromosome Ca4"/>
</dbReference>
<dbReference type="InterPro" id="IPR015260">
    <property type="entry name" value="Syntaxin-6/10/61_N"/>
</dbReference>
<evidence type="ECO:0000256" key="4">
    <source>
        <dbReference type="ARBA" id="ARBA00022927"/>
    </source>
</evidence>
<keyword evidence="6" id="KW-0333">Golgi apparatus</keyword>
<evidence type="ECO:0000256" key="6">
    <source>
        <dbReference type="ARBA" id="ARBA00023034"/>
    </source>
</evidence>
<organism evidence="11 12">
    <name type="scientific">Cicer arietinum</name>
    <name type="common">Chickpea</name>
    <name type="synonym">Garbanzo</name>
    <dbReference type="NCBI Taxonomy" id="3827"/>
    <lineage>
        <taxon>Eukaryota</taxon>
        <taxon>Viridiplantae</taxon>
        <taxon>Streptophyta</taxon>
        <taxon>Embryophyta</taxon>
        <taxon>Tracheophyta</taxon>
        <taxon>Spermatophyta</taxon>
        <taxon>Magnoliopsida</taxon>
        <taxon>eudicotyledons</taxon>
        <taxon>Gunneridae</taxon>
        <taxon>Pentapetalae</taxon>
        <taxon>rosids</taxon>
        <taxon>fabids</taxon>
        <taxon>Fabales</taxon>
        <taxon>Fabaceae</taxon>
        <taxon>Papilionoideae</taxon>
        <taxon>50 kb inversion clade</taxon>
        <taxon>NPAAA clade</taxon>
        <taxon>Hologalegina</taxon>
        <taxon>IRL clade</taxon>
        <taxon>Cicereae</taxon>
        <taxon>Cicer</taxon>
    </lineage>
</organism>
<dbReference type="eggNOG" id="ENOG502QQ2F">
    <property type="taxonomic scope" value="Eukaryota"/>
</dbReference>
<dbReference type="PANTHER" id="PTHR34949:SF6">
    <property type="entry name" value="EXPRESSED PROTEIN"/>
    <property type="match status" value="1"/>
</dbReference>
<dbReference type="SUPFAM" id="SSF47661">
    <property type="entry name" value="t-snare proteins"/>
    <property type="match status" value="1"/>
</dbReference>
<dbReference type="STRING" id="3827.A0A1S2Y5V3"/>
<evidence type="ECO:0000256" key="3">
    <source>
        <dbReference type="ARBA" id="ARBA00022692"/>
    </source>
</evidence>
<comment type="subcellular location">
    <subcellularLocation>
        <location evidence="8">Golgi apparatus</location>
        <location evidence="8">trans-Golgi network membrane</location>
        <topology evidence="8">Single-pass type IV membrane protein</topology>
    </subcellularLocation>
</comment>
<feature type="domain" description="Syntaxin 6/10/61 N-terminal" evidence="10">
    <location>
        <begin position="11"/>
        <end position="103"/>
    </location>
</feature>
<evidence type="ECO:0000313" key="12">
    <source>
        <dbReference type="RefSeq" id="XP_004499013.1"/>
    </source>
</evidence>
<dbReference type="GO" id="GO:0016020">
    <property type="term" value="C:membrane"/>
    <property type="evidence" value="ECO:0007669"/>
    <property type="project" value="InterPro"/>
</dbReference>
<comment type="similarity">
    <text evidence="1">Belongs to the syntaxin family.</text>
</comment>
<evidence type="ECO:0000256" key="7">
    <source>
        <dbReference type="ARBA" id="ARBA00023136"/>
    </source>
</evidence>
<dbReference type="GO" id="GO:0015031">
    <property type="term" value="P:protein transport"/>
    <property type="evidence" value="ECO:0007669"/>
    <property type="project" value="UniProtKB-KW"/>
</dbReference>
<keyword evidence="4" id="KW-0653">Protein transport</keyword>
<proteinExistence type="inferred from homology"/>
<dbReference type="RefSeq" id="XP_004499013.1">
    <property type="nucleotide sequence ID" value="XM_004498956.3"/>
</dbReference>
<dbReference type="PaxDb" id="3827-XP_004499013.1"/>
<evidence type="ECO:0000313" key="11">
    <source>
        <dbReference type="Proteomes" id="UP000087171"/>
    </source>
</evidence>
<evidence type="ECO:0000256" key="8">
    <source>
        <dbReference type="ARBA" id="ARBA00037801"/>
    </source>
</evidence>